<reference evidence="2" key="1">
    <citation type="journal article" date="2019" name="Int. J. Syst. Evol. Microbiol.">
        <title>The Global Catalogue of Microorganisms (GCM) 10K type strain sequencing project: providing services to taxonomists for standard genome sequencing and annotation.</title>
        <authorList>
            <consortium name="The Broad Institute Genomics Platform"/>
            <consortium name="The Broad Institute Genome Sequencing Center for Infectious Disease"/>
            <person name="Wu L."/>
            <person name="Ma J."/>
        </authorList>
    </citation>
    <scope>NUCLEOTIDE SEQUENCE [LARGE SCALE GENOMIC DNA]</scope>
    <source>
        <strain evidence="2">JCM 17106</strain>
    </source>
</reference>
<dbReference type="InterPro" id="IPR046495">
    <property type="entry name" value="DUF6588"/>
</dbReference>
<name>A0ABP7X9G5_9FLAO</name>
<protein>
    <recommendedName>
        <fullName evidence="3">Outer membrane protein beta-barrel domain-containing protein</fullName>
    </recommendedName>
</protein>
<proteinExistence type="predicted"/>
<evidence type="ECO:0000313" key="1">
    <source>
        <dbReference type="EMBL" id="GAA4108206.1"/>
    </source>
</evidence>
<accession>A0ABP7X9G5</accession>
<evidence type="ECO:0008006" key="3">
    <source>
        <dbReference type="Google" id="ProtNLM"/>
    </source>
</evidence>
<organism evidence="1 2">
    <name type="scientific">Aquimarina addita</name>
    <dbReference type="NCBI Taxonomy" id="870485"/>
    <lineage>
        <taxon>Bacteria</taxon>
        <taxon>Pseudomonadati</taxon>
        <taxon>Bacteroidota</taxon>
        <taxon>Flavobacteriia</taxon>
        <taxon>Flavobacteriales</taxon>
        <taxon>Flavobacteriaceae</taxon>
        <taxon>Aquimarina</taxon>
    </lineage>
</organism>
<dbReference type="EMBL" id="BAABCW010000001">
    <property type="protein sequence ID" value="GAA4108206.1"/>
    <property type="molecule type" value="Genomic_DNA"/>
</dbReference>
<keyword evidence="2" id="KW-1185">Reference proteome</keyword>
<evidence type="ECO:0000313" key="2">
    <source>
        <dbReference type="Proteomes" id="UP001500459"/>
    </source>
</evidence>
<sequence>MVAQVTIDQILESGVDDARRFSQDYFAPAGEGVVNAMSNGWYNTATVKELFDFEIGIVGNASFVRDDKKAFFLREDDYDNLVFRDSENGVIQSVATVFGENAEDVVMIVGEGGAGQGEILLPDGLGGTGVNTIPTVFLQASVGLVKGTEIKARFWPKLSGGNTESFLYGVGIQHELTKSIFSWKRSPVSISGILGFSKLRATYDFSEDSTLEGEGQEIEFEGNSWLISGIVSTKFPVFNFYGGFGYYSGETTTDLNGSYEVSGGAVTLEDPVTVDHKESGLKATFGTIVAVSFFKVNLDYTLQNYSTLSMGLHVGF</sequence>
<gene>
    <name evidence="1" type="ORF">GCM10022393_04060</name>
</gene>
<comment type="caution">
    <text evidence="1">The sequence shown here is derived from an EMBL/GenBank/DDBJ whole genome shotgun (WGS) entry which is preliminary data.</text>
</comment>
<dbReference type="Proteomes" id="UP001500459">
    <property type="component" value="Unassembled WGS sequence"/>
</dbReference>
<dbReference type="Pfam" id="PF20230">
    <property type="entry name" value="DUF6588"/>
    <property type="match status" value="1"/>
</dbReference>